<keyword evidence="1" id="KW-1133">Transmembrane helix</keyword>
<keyword evidence="3" id="KW-1185">Reference proteome</keyword>
<dbReference type="AlphaFoldDB" id="E0TI60"/>
<reference evidence="3" key="1">
    <citation type="submission" date="2010-08" db="EMBL/GenBank/DDBJ databases">
        <title>Genome sequence of Parvularcula bermudensis HTCC2503.</title>
        <authorList>
            <person name="Kang D.-M."/>
            <person name="Oh H.-M."/>
            <person name="Cho J.-C."/>
        </authorList>
    </citation>
    <scope>NUCLEOTIDE SEQUENCE [LARGE SCALE GENOMIC DNA]</scope>
    <source>
        <strain evidence="3">ATCC BAA-594 / HTCC2503 / KCTC 12087</strain>
    </source>
</reference>
<accession>E0TI60</accession>
<evidence type="ECO:0000313" key="3">
    <source>
        <dbReference type="Proteomes" id="UP000001302"/>
    </source>
</evidence>
<reference evidence="2 3" key="2">
    <citation type="journal article" date="2011" name="J. Bacteriol.">
        <title>Complete genome sequence of strain HTCC2503T of Parvularcula bermudensis, the type species of the order "Parvularculales" in the class Alphaproteobacteria.</title>
        <authorList>
            <person name="Oh H.M."/>
            <person name="Kang I."/>
            <person name="Vergin K.L."/>
            <person name="Kang D."/>
            <person name="Rhee K.H."/>
            <person name="Giovannoni S.J."/>
            <person name="Cho J.C."/>
        </authorList>
    </citation>
    <scope>NUCLEOTIDE SEQUENCE [LARGE SCALE GENOMIC DNA]</scope>
    <source>
        <strain evidence="3">ATCC BAA-594 / HTCC2503 / KCTC 12087</strain>
    </source>
</reference>
<dbReference type="KEGG" id="pbr:PB2503_06667"/>
<dbReference type="HOGENOM" id="CLU_3331109_0_0_5"/>
<proteinExistence type="predicted"/>
<name>E0TI60_PARBH</name>
<sequence length="38" mass="3980">MPLSLDPTPFIAASWLLSALTIGGLCLHAVLEAQGDKE</sequence>
<evidence type="ECO:0000313" key="2">
    <source>
        <dbReference type="EMBL" id="ADM09399.1"/>
    </source>
</evidence>
<feature type="transmembrane region" description="Helical" evidence="1">
    <location>
        <begin position="12"/>
        <end position="31"/>
    </location>
</feature>
<keyword evidence="1" id="KW-0812">Transmembrane</keyword>
<gene>
    <name evidence="2" type="ordered locus">PB2503_06667</name>
</gene>
<organism evidence="2 3">
    <name type="scientific">Parvularcula bermudensis (strain ATCC BAA-594 / HTCC2503 / KCTC 12087)</name>
    <dbReference type="NCBI Taxonomy" id="314260"/>
    <lineage>
        <taxon>Bacteria</taxon>
        <taxon>Pseudomonadati</taxon>
        <taxon>Pseudomonadota</taxon>
        <taxon>Alphaproteobacteria</taxon>
        <taxon>Parvularculales</taxon>
        <taxon>Parvularculaceae</taxon>
        <taxon>Parvularcula</taxon>
    </lineage>
</organism>
<dbReference type="EMBL" id="CP002156">
    <property type="protein sequence ID" value="ADM09399.1"/>
    <property type="molecule type" value="Genomic_DNA"/>
</dbReference>
<keyword evidence="1" id="KW-0472">Membrane</keyword>
<dbReference type="Proteomes" id="UP000001302">
    <property type="component" value="Chromosome"/>
</dbReference>
<evidence type="ECO:0000256" key="1">
    <source>
        <dbReference type="SAM" id="Phobius"/>
    </source>
</evidence>
<protein>
    <submittedName>
        <fullName evidence="2">Uncharacterized protein</fullName>
    </submittedName>
</protein>